<sequence length="79" mass="9362">MWGEYIDRTNLLSSLWPRASAVAERLWSSRDLQSPDRAVWRLNAHRCRMLRRGIPVHPLNSMSCENDEELDFREAFETD</sequence>
<comment type="caution">
    <text evidence="6">The sequence shown here is derived from an EMBL/GenBank/DDBJ whole genome shotgun (WGS) entry which is preliminary data.</text>
</comment>
<dbReference type="EMBL" id="JARKHS020036187">
    <property type="protein sequence ID" value="KAK8756509.1"/>
    <property type="molecule type" value="Genomic_DNA"/>
</dbReference>
<comment type="similarity">
    <text evidence="2">Belongs to the glycosyl hydrolase 20 family.</text>
</comment>
<dbReference type="InterPro" id="IPR025705">
    <property type="entry name" value="Beta_hexosaminidase_sua/sub"/>
</dbReference>
<evidence type="ECO:0000313" key="6">
    <source>
        <dbReference type="EMBL" id="KAK8756509.1"/>
    </source>
</evidence>
<evidence type="ECO:0000313" key="7">
    <source>
        <dbReference type="Proteomes" id="UP001321473"/>
    </source>
</evidence>
<organism evidence="6 7">
    <name type="scientific">Amblyomma americanum</name>
    <name type="common">Lone star tick</name>
    <dbReference type="NCBI Taxonomy" id="6943"/>
    <lineage>
        <taxon>Eukaryota</taxon>
        <taxon>Metazoa</taxon>
        <taxon>Ecdysozoa</taxon>
        <taxon>Arthropoda</taxon>
        <taxon>Chelicerata</taxon>
        <taxon>Arachnida</taxon>
        <taxon>Acari</taxon>
        <taxon>Parasitiformes</taxon>
        <taxon>Ixodida</taxon>
        <taxon>Ixodoidea</taxon>
        <taxon>Ixodidae</taxon>
        <taxon>Amblyomminae</taxon>
        <taxon>Amblyomma</taxon>
    </lineage>
</organism>
<evidence type="ECO:0000256" key="4">
    <source>
        <dbReference type="ARBA" id="ARBA00022801"/>
    </source>
</evidence>
<name>A0AAQ4D219_AMBAM</name>
<dbReference type="PANTHER" id="PTHR22600">
    <property type="entry name" value="BETA-HEXOSAMINIDASE"/>
    <property type="match status" value="1"/>
</dbReference>
<evidence type="ECO:0000256" key="1">
    <source>
        <dbReference type="ARBA" id="ARBA00001231"/>
    </source>
</evidence>
<dbReference type="GO" id="GO:0004563">
    <property type="term" value="F:beta-N-acetylhexosaminidase activity"/>
    <property type="evidence" value="ECO:0007669"/>
    <property type="project" value="UniProtKB-EC"/>
</dbReference>
<dbReference type="SUPFAM" id="SSF51445">
    <property type="entry name" value="(Trans)glycosidases"/>
    <property type="match status" value="1"/>
</dbReference>
<dbReference type="InterPro" id="IPR017853">
    <property type="entry name" value="GH"/>
</dbReference>
<dbReference type="PANTHER" id="PTHR22600:SF21">
    <property type="entry name" value="BETA-HEXOSAMINIDASE A"/>
    <property type="match status" value="1"/>
</dbReference>
<evidence type="ECO:0000259" key="5">
    <source>
        <dbReference type="Pfam" id="PF00728"/>
    </source>
</evidence>
<keyword evidence="4" id="KW-0378">Hydrolase</keyword>
<dbReference type="AlphaFoldDB" id="A0AAQ4D219"/>
<protein>
    <recommendedName>
        <fullName evidence="3">beta-N-acetylhexosaminidase</fullName>
        <ecNumber evidence="3">3.2.1.52</ecNumber>
    </recommendedName>
</protein>
<feature type="domain" description="Glycoside hydrolase family 20 catalytic" evidence="5">
    <location>
        <begin position="1"/>
        <end position="29"/>
    </location>
</feature>
<dbReference type="Gene3D" id="3.20.20.80">
    <property type="entry name" value="Glycosidases"/>
    <property type="match status" value="1"/>
</dbReference>
<dbReference type="Proteomes" id="UP001321473">
    <property type="component" value="Unassembled WGS sequence"/>
</dbReference>
<accession>A0AAQ4D219</accession>
<evidence type="ECO:0000256" key="2">
    <source>
        <dbReference type="ARBA" id="ARBA00006285"/>
    </source>
</evidence>
<dbReference type="InterPro" id="IPR015883">
    <property type="entry name" value="Glyco_hydro_20_cat"/>
</dbReference>
<reference evidence="6 7" key="1">
    <citation type="journal article" date="2023" name="Arcadia Sci">
        <title>De novo assembly of a long-read Amblyomma americanum tick genome.</title>
        <authorList>
            <person name="Chou S."/>
            <person name="Poskanzer K.E."/>
            <person name="Rollins M."/>
            <person name="Thuy-Boun P.S."/>
        </authorList>
    </citation>
    <scope>NUCLEOTIDE SEQUENCE [LARGE SCALE GENOMIC DNA]</scope>
    <source>
        <strain evidence="6">F_SG_1</strain>
        <tissue evidence="6">Salivary glands</tissue>
    </source>
</reference>
<dbReference type="GO" id="GO:0016020">
    <property type="term" value="C:membrane"/>
    <property type="evidence" value="ECO:0007669"/>
    <property type="project" value="TreeGrafter"/>
</dbReference>
<dbReference type="EC" id="3.2.1.52" evidence="3"/>
<proteinExistence type="inferred from homology"/>
<keyword evidence="7" id="KW-1185">Reference proteome</keyword>
<dbReference type="GO" id="GO:0005975">
    <property type="term" value="P:carbohydrate metabolic process"/>
    <property type="evidence" value="ECO:0007669"/>
    <property type="project" value="InterPro"/>
</dbReference>
<gene>
    <name evidence="6" type="ORF">V5799_000789</name>
</gene>
<dbReference type="Pfam" id="PF00728">
    <property type="entry name" value="Glyco_hydro_20"/>
    <property type="match status" value="1"/>
</dbReference>
<evidence type="ECO:0000256" key="3">
    <source>
        <dbReference type="ARBA" id="ARBA00012663"/>
    </source>
</evidence>
<comment type="catalytic activity">
    <reaction evidence="1">
        <text>Hydrolysis of terminal non-reducing N-acetyl-D-hexosamine residues in N-acetyl-beta-D-hexosaminides.</text>
        <dbReference type="EC" id="3.2.1.52"/>
    </reaction>
</comment>
<dbReference type="GO" id="GO:0030203">
    <property type="term" value="P:glycosaminoglycan metabolic process"/>
    <property type="evidence" value="ECO:0007669"/>
    <property type="project" value="TreeGrafter"/>
</dbReference>